<evidence type="ECO:0000313" key="2">
    <source>
        <dbReference type="Proteomes" id="UP000198341"/>
    </source>
</evidence>
<protein>
    <submittedName>
        <fullName evidence="1">Uncharacterized protein</fullName>
    </submittedName>
</protein>
<proteinExistence type="predicted"/>
<organism evidence="1 2">
    <name type="scientific">Bathycoccus prasinos</name>
    <dbReference type="NCBI Taxonomy" id="41875"/>
    <lineage>
        <taxon>Eukaryota</taxon>
        <taxon>Viridiplantae</taxon>
        <taxon>Chlorophyta</taxon>
        <taxon>Mamiellophyceae</taxon>
        <taxon>Mamiellales</taxon>
        <taxon>Bathycoccaceae</taxon>
        <taxon>Bathycoccus</taxon>
    </lineage>
</organism>
<dbReference type="AlphaFoldDB" id="K8F357"/>
<gene>
    <name evidence="1" type="ORF">Bathy09g02030</name>
</gene>
<dbReference type="GeneID" id="19013710"/>
<dbReference type="EMBL" id="FO082270">
    <property type="protein sequence ID" value="CCO66748.1"/>
    <property type="molecule type" value="Genomic_DNA"/>
</dbReference>
<dbReference type="Proteomes" id="UP000198341">
    <property type="component" value="Chromosome 9"/>
</dbReference>
<dbReference type="KEGG" id="bpg:Bathy09g02030"/>
<dbReference type="STRING" id="41875.K8F357"/>
<sequence>MTMPKEFMKNIIDSVVQTREKVEQKTNKISKSMDESLHSISFQIGKTIDVCRESSTEMKMEAELKASEIAEEMKKKEDLFFKSFTQQIKEVIESYPTASAIAGGSVVLLALPPTRRLLWRSTIGRFESEEQAFAKLTRRAQTLKDGAASADVALKGFSQETQLAIAEMNSGVAKLKALGSSLSKAEKGTEKSLAGVEEVLGELRTSPSTDAIALRSELGVVQATLERQRRDAMRELKRIYKQGIEI</sequence>
<evidence type="ECO:0000313" key="1">
    <source>
        <dbReference type="EMBL" id="CCO66748.1"/>
    </source>
</evidence>
<dbReference type="PANTHER" id="PTHR34554">
    <property type="entry name" value="RGS1-HXK1-INTERACTING PROTEIN 1"/>
    <property type="match status" value="1"/>
</dbReference>
<keyword evidence="2" id="KW-1185">Reference proteome</keyword>
<dbReference type="InterPro" id="IPR053284">
    <property type="entry name" value="RGS1-HXK1_interactor"/>
</dbReference>
<dbReference type="OrthoDB" id="1914410at2759"/>
<dbReference type="PANTHER" id="PTHR34554:SF2">
    <property type="entry name" value="RGS1-HXK1-INTERACTING PROTEIN 1"/>
    <property type="match status" value="1"/>
</dbReference>
<reference evidence="1 2" key="1">
    <citation type="submission" date="2011-10" db="EMBL/GenBank/DDBJ databases">
        <authorList>
            <person name="Genoscope - CEA"/>
        </authorList>
    </citation>
    <scope>NUCLEOTIDE SEQUENCE [LARGE SCALE GENOMIC DNA]</scope>
    <source>
        <strain evidence="1 2">RCC 1105</strain>
    </source>
</reference>
<accession>K8F357</accession>
<dbReference type="RefSeq" id="XP_007511188.1">
    <property type="nucleotide sequence ID" value="XM_007511126.1"/>
</dbReference>
<name>K8F357_9CHLO</name>